<dbReference type="PROSITE" id="PS51409">
    <property type="entry name" value="ARGINASE_2"/>
    <property type="match status" value="1"/>
</dbReference>
<dbReference type="InterPro" id="IPR006035">
    <property type="entry name" value="Ureohydrolase"/>
</dbReference>
<proteinExistence type="inferred from homology"/>
<dbReference type="PRINTS" id="PR00116">
    <property type="entry name" value="ARGINASE"/>
</dbReference>
<evidence type="ECO:0000313" key="5">
    <source>
        <dbReference type="EMBL" id="MFF3224053.1"/>
    </source>
</evidence>
<evidence type="ECO:0000256" key="3">
    <source>
        <dbReference type="ARBA" id="ARBA00023211"/>
    </source>
</evidence>
<dbReference type="Pfam" id="PF00491">
    <property type="entry name" value="Arginase"/>
    <property type="match status" value="1"/>
</dbReference>
<protein>
    <submittedName>
        <fullName evidence="5">Arginase family protein</fullName>
        <ecNumber evidence="5">3.5.3.-</ecNumber>
    </submittedName>
</protein>
<accession>A0ABW6QSQ1</accession>
<evidence type="ECO:0000256" key="4">
    <source>
        <dbReference type="PROSITE-ProRule" id="PRU00742"/>
    </source>
</evidence>
<evidence type="ECO:0000256" key="2">
    <source>
        <dbReference type="ARBA" id="ARBA00022801"/>
    </source>
</evidence>
<organism evidence="5 6">
    <name type="scientific">Nocardia suismassiliense</name>
    <dbReference type="NCBI Taxonomy" id="2077092"/>
    <lineage>
        <taxon>Bacteria</taxon>
        <taxon>Bacillati</taxon>
        <taxon>Actinomycetota</taxon>
        <taxon>Actinomycetes</taxon>
        <taxon>Mycobacteriales</taxon>
        <taxon>Nocardiaceae</taxon>
        <taxon>Nocardia</taxon>
    </lineage>
</organism>
<sequence length="294" mass="30767">MIGAPFNSAGTTGGVANAPAELREAGLLSALRARRPDVRDRGDVDVGVPRSARDPASALLSQESLTATTNSIRTAVIESVVLGEFPLVLGGDCPVLLGALRGAQDALGDVALVFVDGHEDAWPPHRSTTGEAADCELGLVLAPAHLPAELTTQLPTLDPTRVVALGPRDAAELHDADVPSLVSTIALLTDRELHGKAAVPTEIAVGRFRRRGFPWWLHVDLDVLSTAAMPAVDYPQPGGLDWSDLAAITCAAIQPGCVGMTLTIYNPDLDSDGRQAQRIVSYLADALAETPEMA</sequence>
<dbReference type="PANTHER" id="PTHR43782:SF3">
    <property type="entry name" value="ARGINASE"/>
    <property type="match status" value="1"/>
</dbReference>
<dbReference type="RefSeq" id="WP_387717357.1">
    <property type="nucleotide sequence ID" value="NZ_JBIAPI010000002.1"/>
</dbReference>
<dbReference type="PANTHER" id="PTHR43782">
    <property type="entry name" value="ARGINASE"/>
    <property type="match status" value="1"/>
</dbReference>
<keyword evidence="3" id="KW-0464">Manganese</keyword>
<evidence type="ECO:0000256" key="1">
    <source>
        <dbReference type="ARBA" id="ARBA00022723"/>
    </source>
</evidence>
<name>A0ABW6QSQ1_9NOCA</name>
<keyword evidence="1" id="KW-0479">Metal-binding</keyword>
<dbReference type="InterPro" id="IPR023696">
    <property type="entry name" value="Ureohydrolase_dom_sf"/>
</dbReference>
<dbReference type="EC" id="3.5.3.-" evidence="5"/>
<keyword evidence="2 5" id="KW-0378">Hydrolase</keyword>
<comment type="similarity">
    <text evidence="4">Belongs to the arginase family.</text>
</comment>
<comment type="caution">
    <text evidence="5">The sequence shown here is derived from an EMBL/GenBank/DDBJ whole genome shotgun (WGS) entry which is preliminary data.</text>
</comment>
<dbReference type="GO" id="GO:0016787">
    <property type="term" value="F:hydrolase activity"/>
    <property type="evidence" value="ECO:0007669"/>
    <property type="project" value="UniProtKB-KW"/>
</dbReference>
<dbReference type="Gene3D" id="3.40.800.10">
    <property type="entry name" value="Ureohydrolase domain"/>
    <property type="match status" value="1"/>
</dbReference>
<gene>
    <name evidence="5" type="ORF">ACFYV7_14765</name>
</gene>
<reference evidence="5 6" key="1">
    <citation type="submission" date="2024-10" db="EMBL/GenBank/DDBJ databases">
        <title>The Natural Products Discovery Center: Release of the First 8490 Sequenced Strains for Exploring Actinobacteria Biosynthetic Diversity.</title>
        <authorList>
            <person name="Kalkreuter E."/>
            <person name="Kautsar S.A."/>
            <person name="Yang D."/>
            <person name="Bader C.D."/>
            <person name="Teijaro C.N."/>
            <person name="Fluegel L."/>
            <person name="Davis C.M."/>
            <person name="Simpson J.R."/>
            <person name="Lauterbach L."/>
            <person name="Steele A.D."/>
            <person name="Gui C."/>
            <person name="Meng S."/>
            <person name="Li G."/>
            <person name="Viehrig K."/>
            <person name="Ye F."/>
            <person name="Su P."/>
            <person name="Kiefer A.F."/>
            <person name="Nichols A."/>
            <person name="Cepeda A.J."/>
            <person name="Yan W."/>
            <person name="Fan B."/>
            <person name="Jiang Y."/>
            <person name="Adhikari A."/>
            <person name="Zheng C.-J."/>
            <person name="Schuster L."/>
            <person name="Cowan T.M."/>
            <person name="Smanski M.J."/>
            <person name="Chevrette M.G."/>
            <person name="De Carvalho L.P.S."/>
            <person name="Shen B."/>
        </authorList>
    </citation>
    <scope>NUCLEOTIDE SEQUENCE [LARGE SCALE GENOMIC DNA]</scope>
    <source>
        <strain evidence="5 6">NPDC003040</strain>
    </source>
</reference>
<evidence type="ECO:0000313" key="6">
    <source>
        <dbReference type="Proteomes" id="UP001601948"/>
    </source>
</evidence>
<dbReference type="SUPFAM" id="SSF52768">
    <property type="entry name" value="Arginase/deacetylase"/>
    <property type="match status" value="1"/>
</dbReference>
<keyword evidence="6" id="KW-1185">Reference proteome</keyword>
<dbReference type="EMBL" id="JBIAPI010000002">
    <property type="protein sequence ID" value="MFF3224053.1"/>
    <property type="molecule type" value="Genomic_DNA"/>
</dbReference>
<dbReference type="CDD" id="cd09999">
    <property type="entry name" value="Arginase-like_1"/>
    <property type="match status" value="1"/>
</dbReference>
<dbReference type="Proteomes" id="UP001601948">
    <property type="component" value="Unassembled WGS sequence"/>
</dbReference>